<organism evidence="8 9">
    <name type="scientific">Coilia grayii</name>
    <name type="common">Gray's grenadier anchovy</name>
    <dbReference type="NCBI Taxonomy" id="363190"/>
    <lineage>
        <taxon>Eukaryota</taxon>
        <taxon>Metazoa</taxon>
        <taxon>Chordata</taxon>
        <taxon>Craniata</taxon>
        <taxon>Vertebrata</taxon>
        <taxon>Euteleostomi</taxon>
        <taxon>Actinopterygii</taxon>
        <taxon>Neopterygii</taxon>
        <taxon>Teleostei</taxon>
        <taxon>Clupei</taxon>
        <taxon>Clupeiformes</taxon>
        <taxon>Clupeoidei</taxon>
        <taxon>Engraulidae</taxon>
        <taxon>Coilinae</taxon>
        <taxon>Coilia</taxon>
    </lineage>
</organism>
<protein>
    <recommendedName>
        <fullName evidence="3">Lebercilin-like protein</fullName>
    </recommendedName>
    <alternativeName>
        <fullName evidence="4">Leber congenital amaurosis 5-like protein</fullName>
    </alternativeName>
</protein>
<feature type="compositionally biased region" description="Basic and acidic residues" evidence="6">
    <location>
        <begin position="364"/>
        <end position="392"/>
    </location>
</feature>
<dbReference type="InterPro" id="IPR028933">
    <property type="entry name" value="Lebercilin_dom"/>
</dbReference>
<evidence type="ECO:0000259" key="7">
    <source>
        <dbReference type="Pfam" id="PF15619"/>
    </source>
</evidence>
<dbReference type="AlphaFoldDB" id="A0ABD1KBR3"/>
<sequence>MSSEQSDDSHDEGGQGDAHSCSGSVRSVDESTTSNKSRDCSPEGSPGRSEESYCQYNFKDENETPSALDKSHVSPVKKCPKKTKGYYKGQKRPVVQHPHQKKSFRAGRKAPLFPPIKPLDGVGQRIASAREHRIKELSNQVWELQQQLNGAWQENRLLRRVQNRHTVALQQFQDSQSGLPQQILQKHGNEVHALQELLRRTRVQRNGLARQLSCMEAHLQQMSEELHRLQLLCHQRHLGEREELTRKLRKLQLDLEIKNKRILDLERNLELSNASFSRHLNTEMRKTVEARDLSNLLQEQIDQLSHKIKERERELENHNIYSHRFPKAKKATKETKCIQTEGLSPLPLEASAFKLELQYESQEHLDKEMDKQRSNRNKELSGIDFSEAEKDQSSTAESLAEDSELEEGAAVAPAPMGTESGGEQPQLQADDDEDDEDEETNGADSDPVSGTQAETGLDLNELMDDPSHLTMGKQSGPRMRRHYIFKETIQNLHRGRPAYGPQRGSRGPARAPRLAGDSAYEPSFLSEAAGRVRLGEDPPPHREEPRSRKSSLMRELFGDADAAVPHQPEGRSHRVKAPPASSSDSDRTSAYVLGDTASHIRDRFIIFD</sequence>
<dbReference type="PANTHER" id="PTHR16650:SF9">
    <property type="entry name" value="LEBERCILIN-LIKE PROTEIN"/>
    <property type="match status" value="1"/>
</dbReference>
<reference evidence="8 9" key="1">
    <citation type="submission" date="2024-09" db="EMBL/GenBank/DDBJ databases">
        <title>A chromosome-level genome assembly of Gray's grenadier anchovy, Coilia grayii.</title>
        <authorList>
            <person name="Fu Z."/>
        </authorList>
    </citation>
    <scope>NUCLEOTIDE SEQUENCE [LARGE SCALE GENOMIC DNA]</scope>
    <source>
        <strain evidence="8">G4</strain>
        <tissue evidence="8">Muscle</tissue>
    </source>
</reference>
<feature type="coiled-coil region" evidence="5">
    <location>
        <begin position="294"/>
        <end position="321"/>
    </location>
</feature>
<feature type="coiled-coil region" evidence="5">
    <location>
        <begin position="205"/>
        <end position="268"/>
    </location>
</feature>
<evidence type="ECO:0000256" key="2">
    <source>
        <dbReference type="ARBA" id="ARBA00023054"/>
    </source>
</evidence>
<dbReference type="EMBL" id="JBHFQA010000007">
    <property type="protein sequence ID" value="KAL2096553.1"/>
    <property type="molecule type" value="Genomic_DNA"/>
</dbReference>
<dbReference type="PANTHER" id="PTHR16650">
    <property type="entry name" value="C21ORF13-RELATED"/>
    <property type="match status" value="1"/>
</dbReference>
<dbReference type="Pfam" id="PF15619">
    <property type="entry name" value="Lebercilin"/>
    <property type="match status" value="1"/>
</dbReference>
<evidence type="ECO:0000256" key="3">
    <source>
        <dbReference type="ARBA" id="ARBA00041189"/>
    </source>
</evidence>
<evidence type="ECO:0000313" key="9">
    <source>
        <dbReference type="Proteomes" id="UP001591681"/>
    </source>
</evidence>
<feature type="compositionally biased region" description="Basic residues" evidence="6">
    <location>
        <begin position="78"/>
        <end position="91"/>
    </location>
</feature>
<comment type="similarity">
    <text evidence="1">Belongs to the LCA5 family.</text>
</comment>
<feature type="region of interest" description="Disordered" evidence="6">
    <location>
        <begin position="530"/>
        <end position="589"/>
    </location>
</feature>
<dbReference type="InterPro" id="IPR026188">
    <property type="entry name" value="Lebercilin-like"/>
</dbReference>
<feature type="compositionally biased region" description="Basic residues" evidence="6">
    <location>
        <begin position="98"/>
        <end position="108"/>
    </location>
</feature>
<gene>
    <name evidence="8" type="ORF">ACEWY4_008701</name>
</gene>
<keyword evidence="9" id="KW-1185">Reference proteome</keyword>
<accession>A0ABD1KBR3</accession>
<evidence type="ECO:0000256" key="6">
    <source>
        <dbReference type="SAM" id="MobiDB-lite"/>
    </source>
</evidence>
<proteinExistence type="inferred from homology"/>
<feature type="domain" description="Lebercilin" evidence="7">
    <location>
        <begin position="122"/>
        <end position="315"/>
    </location>
</feature>
<comment type="caution">
    <text evidence="8">The sequence shown here is derived from an EMBL/GenBank/DDBJ whole genome shotgun (WGS) entry which is preliminary data.</text>
</comment>
<dbReference type="Proteomes" id="UP001591681">
    <property type="component" value="Unassembled WGS sequence"/>
</dbReference>
<feature type="compositionally biased region" description="Acidic residues" evidence="6">
    <location>
        <begin position="429"/>
        <end position="441"/>
    </location>
</feature>
<evidence type="ECO:0000256" key="4">
    <source>
        <dbReference type="ARBA" id="ARBA00041402"/>
    </source>
</evidence>
<evidence type="ECO:0000256" key="1">
    <source>
        <dbReference type="ARBA" id="ARBA00010229"/>
    </source>
</evidence>
<name>A0ABD1KBR3_9TELE</name>
<feature type="compositionally biased region" description="Basic and acidic residues" evidence="6">
    <location>
        <begin position="533"/>
        <end position="547"/>
    </location>
</feature>
<feature type="region of interest" description="Disordered" evidence="6">
    <location>
        <begin position="364"/>
        <end position="516"/>
    </location>
</feature>
<feature type="region of interest" description="Disordered" evidence="6">
    <location>
        <begin position="1"/>
        <end position="117"/>
    </location>
</feature>
<keyword evidence="2 5" id="KW-0175">Coiled coil</keyword>
<evidence type="ECO:0000313" key="8">
    <source>
        <dbReference type="EMBL" id="KAL2096553.1"/>
    </source>
</evidence>
<evidence type="ECO:0000256" key="5">
    <source>
        <dbReference type="SAM" id="Coils"/>
    </source>
</evidence>
<feature type="compositionally biased region" description="Polar residues" evidence="6">
    <location>
        <begin position="21"/>
        <end position="35"/>
    </location>
</feature>